<dbReference type="PANTHER" id="PTHR22916">
    <property type="entry name" value="GLYCOSYLTRANSFERASE"/>
    <property type="match status" value="1"/>
</dbReference>
<keyword evidence="3" id="KW-1185">Reference proteome</keyword>
<name>A0A0G7ZLY2_9MOLU</name>
<feature type="domain" description="Glycosyltransferase 2-like" evidence="1">
    <location>
        <begin position="6"/>
        <end position="153"/>
    </location>
</feature>
<accession>A0A0G7ZLY2</accession>
<evidence type="ECO:0000313" key="2">
    <source>
        <dbReference type="EMBL" id="CRX37182.1"/>
    </source>
</evidence>
<dbReference type="Gene3D" id="3.90.550.10">
    <property type="entry name" value="Spore Coat Polysaccharide Biosynthesis Protein SpsA, Chain A"/>
    <property type="match status" value="1"/>
</dbReference>
<reference evidence="3" key="1">
    <citation type="submission" date="2015-05" db="EMBL/GenBank/DDBJ databases">
        <authorList>
            <person name="Collingro A."/>
        </authorList>
    </citation>
    <scope>NUCLEOTIDE SEQUENCE [LARGE SCALE GENOMIC DNA]</scope>
    <source>
        <strain evidence="3">Ps</strain>
    </source>
</reference>
<dbReference type="InterPro" id="IPR029044">
    <property type="entry name" value="Nucleotide-diphossugar_trans"/>
</dbReference>
<protein>
    <submittedName>
        <fullName evidence="2">| / Glycosyl transferase family 2 / 53856:54884 Forward</fullName>
    </submittedName>
</protein>
<gene>
    <name evidence="2" type="ORF">HEPPS_04040</name>
</gene>
<dbReference type="InterPro" id="IPR001173">
    <property type="entry name" value="Glyco_trans_2-like"/>
</dbReference>
<dbReference type="Pfam" id="PF00535">
    <property type="entry name" value="Glycos_transf_2"/>
    <property type="match status" value="1"/>
</dbReference>
<dbReference type="GO" id="GO:0016758">
    <property type="term" value="F:hexosyltransferase activity"/>
    <property type="evidence" value="ECO:0007669"/>
    <property type="project" value="UniProtKB-ARBA"/>
</dbReference>
<dbReference type="PANTHER" id="PTHR22916:SF3">
    <property type="entry name" value="UDP-GLCNAC:BETAGAL BETA-1,3-N-ACETYLGLUCOSAMINYLTRANSFERASE-LIKE PROTEIN 1"/>
    <property type="match status" value="1"/>
</dbReference>
<dbReference type="Proteomes" id="UP000242141">
    <property type="component" value="Unassembled WGS sequence"/>
</dbReference>
<dbReference type="SUPFAM" id="SSF53448">
    <property type="entry name" value="Nucleotide-diphospho-sugar transferases"/>
    <property type="match status" value="1"/>
</dbReference>
<evidence type="ECO:0000313" key="3">
    <source>
        <dbReference type="Proteomes" id="UP000242141"/>
    </source>
</evidence>
<proteinExistence type="predicted"/>
<sequence length="336" mass="40952">MKTFGVIIPIYNVKKEWFKKAIDSAIESYFNLNKDFAIIIIDNGSDDKDIWKYLNENYKKYDFIKLKRFEKNEGKKQAVKYGFYEIDAKYFQILDADDWLDTKKIVNAVNNLKKVNGDIFFLNYYYYNNKKGKIRKERKIYKKSLEEYIQLNQIPRMFWHFNANTIFNKEFMIKNNFKFPDEKIYYEDIFMNMWNLSKVKKPIFINEAFYYYRVNIGGTNLSSTKKMFEYIDYFEKMYYQIIKLDFSNSISKKNMLHLASLQYLTLNYFWTAKEKFNIANKKINKLKREIKKNDNLYYAKGLKRPRATIIGDSLIWKGYSFFFVKPFTKVFFKFRD</sequence>
<dbReference type="AlphaFoldDB" id="A0A0G7ZLY2"/>
<keyword evidence="2" id="KW-0808">Transferase</keyword>
<dbReference type="CDD" id="cd00761">
    <property type="entry name" value="Glyco_tranf_GTA_type"/>
    <property type="match status" value="1"/>
</dbReference>
<organism evidence="2 3">
    <name type="scientific">Candidatus Hepatoplasma crinochetorum</name>
    <dbReference type="NCBI Taxonomy" id="295596"/>
    <lineage>
        <taxon>Bacteria</taxon>
        <taxon>Bacillati</taxon>
        <taxon>Mycoplasmatota</taxon>
        <taxon>Mollicutes</taxon>
        <taxon>Candidatus Hepatoplasmataceae</taxon>
        <taxon>Candidatus Hepatoplasma</taxon>
    </lineage>
</organism>
<evidence type="ECO:0000259" key="1">
    <source>
        <dbReference type="Pfam" id="PF00535"/>
    </source>
</evidence>
<dbReference type="EMBL" id="CWGI01000001">
    <property type="protein sequence ID" value="CRX37182.1"/>
    <property type="molecule type" value="Genomic_DNA"/>
</dbReference>